<dbReference type="AlphaFoldDB" id="D0MG76"/>
<feature type="domain" description="RCK C-terminal" evidence="8">
    <location>
        <begin position="141"/>
        <end position="225"/>
    </location>
</feature>
<feature type="domain" description="RCK C-terminal" evidence="8">
    <location>
        <begin position="368"/>
        <end position="449"/>
    </location>
</feature>
<dbReference type="GO" id="GO:0005886">
    <property type="term" value="C:plasma membrane"/>
    <property type="evidence" value="ECO:0007669"/>
    <property type="project" value="InterPro"/>
</dbReference>
<dbReference type="PANTHER" id="PTHR43833:SF5">
    <property type="entry name" value="TRK SYSTEM POTASSIUM UPTAKE PROTEIN TRKA"/>
    <property type="match status" value="1"/>
</dbReference>
<dbReference type="KEGG" id="rmr:Rmar_0734"/>
<dbReference type="NCBIfam" id="NF007039">
    <property type="entry name" value="PRK09496.3-2"/>
    <property type="match status" value="1"/>
</dbReference>
<dbReference type="NCBIfam" id="NF007032">
    <property type="entry name" value="PRK09496.1-4"/>
    <property type="match status" value="1"/>
</dbReference>
<dbReference type="Pfam" id="PF02254">
    <property type="entry name" value="TrkA_N"/>
    <property type="match status" value="2"/>
</dbReference>
<keyword evidence="6" id="KW-0406">Ion transport</keyword>
<evidence type="ECO:0000259" key="7">
    <source>
        <dbReference type="PROSITE" id="PS51201"/>
    </source>
</evidence>
<dbReference type="SUPFAM" id="SSF51735">
    <property type="entry name" value="NAD(P)-binding Rossmann-fold domains"/>
    <property type="match status" value="2"/>
</dbReference>
<feature type="domain" description="RCK N-terminal" evidence="7">
    <location>
        <begin position="1"/>
        <end position="121"/>
    </location>
</feature>
<dbReference type="NCBIfam" id="NF007041">
    <property type="entry name" value="PRK09496.3-4"/>
    <property type="match status" value="1"/>
</dbReference>
<evidence type="ECO:0000313" key="10">
    <source>
        <dbReference type="Proteomes" id="UP000002221"/>
    </source>
</evidence>
<sequence length="450" mass="48950">MRVVIIGAGEVGFDVARTLSLEQHDVVVVDTDPTVLEQVAQRLDVLTVQGSGTSIHTLEAAGIREADMLIAVTAIDEVNLIACMIADRLGVPTTVARVRSDVLGRAESVLQASELGIDLLIHPEESTAAEIVRLIRRAGATDVLNFCDGRLQLVGMRLDPGAPVLGRSLRELAAELAPLRFRVMAISRGFRTILPHGDERLQRNDQIFVLARPDEIPVVARAMGKLEAPIQRIMILGGTKVGAQVARQLGDEKNRQIKLIEPDREQAEQLAEELEHVLVLHGDVTDIDLLVSEGLGEMDAFVAVTDDEESNLVTCLMAKHLGVRKTVALLSKTAYVPISQAIGLDAAVSQKLAVSREILRFLRGRHVLSVATVYGLNAEILEIEAKPRAPIVRKPLKALKLPRGVLIGALLRNGQVEIATGDTQIQEGDRAIVFVTPDQLVEVERLFDNR</sequence>
<dbReference type="STRING" id="518766.Rmar_0734"/>
<proteinExistence type="predicted"/>
<dbReference type="NCBIfam" id="NF007038">
    <property type="entry name" value="PRK09496.2-6"/>
    <property type="match status" value="1"/>
</dbReference>
<organism evidence="9 10">
    <name type="scientific">Rhodothermus marinus (strain ATCC 43812 / DSM 4252 / R-10)</name>
    <name type="common">Rhodothermus obamensis</name>
    <dbReference type="NCBI Taxonomy" id="518766"/>
    <lineage>
        <taxon>Bacteria</taxon>
        <taxon>Pseudomonadati</taxon>
        <taxon>Rhodothermota</taxon>
        <taxon>Rhodothermia</taxon>
        <taxon>Rhodothermales</taxon>
        <taxon>Rhodothermaceae</taxon>
        <taxon>Rhodothermus</taxon>
    </lineage>
</organism>
<keyword evidence="10" id="KW-1185">Reference proteome</keyword>
<dbReference type="InterPro" id="IPR006037">
    <property type="entry name" value="RCK_C"/>
</dbReference>
<dbReference type="PANTHER" id="PTHR43833">
    <property type="entry name" value="POTASSIUM CHANNEL PROTEIN 2-RELATED-RELATED"/>
    <property type="match status" value="1"/>
</dbReference>
<feature type="domain" description="RCK N-terminal" evidence="7">
    <location>
        <begin position="230"/>
        <end position="348"/>
    </location>
</feature>
<gene>
    <name evidence="9" type="ordered locus">Rmar_0734</name>
</gene>
<dbReference type="NCBIfam" id="NF007031">
    <property type="entry name" value="PRK09496.1-2"/>
    <property type="match status" value="1"/>
</dbReference>
<evidence type="ECO:0000256" key="3">
    <source>
        <dbReference type="ARBA" id="ARBA00022538"/>
    </source>
</evidence>
<protein>
    <recommendedName>
        <fullName evidence="1">Trk system potassium uptake protein TrkA</fullName>
    </recommendedName>
</protein>
<name>D0MG76_RHOM4</name>
<evidence type="ECO:0000256" key="2">
    <source>
        <dbReference type="ARBA" id="ARBA00022448"/>
    </source>
</evidence>
<keyword evidence="3" id="KW-0633">Potassium transport</keyword>
<evidence type="ECO:0000256" key="4">
    <source>
        <dbReference type="ARBA" id="ARBA00022958"/>
    </source>
</evidence>
<dbReference type="InterPro" id="IPR050721">
    <property type="entry name" value="Trk_Ktr_HKT_K-transport"/>
</dbReference>
<evidence type="ECO:0000256" key="5">
    <source>
        <dbReference type="ARBA" id="ARBA00023027"/>
    </source>
</evidence>
<dbReference type="PROSITE" id="PS51201">
    <property type="entry name" value="RCK_N"/>
    <property type="match status" value="2"/>
</dbReference>
<dbReference type="InterPro" id="IPR036721">
    <property type="entry name" value="RCK_C_sf"/>
</dbReference>
<dbReference type="PRINTS" id="PR00335">
    <property type="entry name" value="KUPTAKETRKA"/>
</dbReference>
<accession>D0MG76</accession>
<dbReference type="EMBL" id="CP001807">
    <property type="protein sequence ID" value="ACY47632.1"/>
    <property type="molecule type" value="Genomic_DNA"/>
</dbReference>
<evidence type="ECO:0000256" key="6">
    <source>
        <dbReference type="ARBA" id="ARBA00023065"/>
    </source>
</evidence>
<keyword evidence="5" id="KW-0520">NAD</keyword>
<dbReference type="HOGENOM" id="CLU_046525_0_3_10"/>
<dbReference type="Gene3D" id="3.30.70.1450">
    <property type="entry name" value="Regulator of K+ conductance, C-terminal domain"/>
    <property type="match status" value="2"/>
</dbReference>
<dbReference type="PROSITE" id="PS51202">
    <property type="entry name" value="RCK_C"/>
    <property type="match status" value="2"/>
</dbReference>
<dbReference type="SUPFAM" id="SSF116726">
    <property type="entry name" value="TrkA C-terminal domain-like"/>
    <property type="match status" value="2"/>
</dbReference>
<dbReference type="eggNOG" id="COG0569">
    <property type="taxonomic scope" value="Bacteria"/>
</dbReference>
<evidence type="ECO:0000259" key="8">
    <source>
        <dbReference type="PROSITE" id="PS51202"/>
    </source>
</evidence>
<evidence type="ECO:0000313" key="9">
    <source>
        <dbReference type="EMBL" id="ACY47632.1"/>
    </source>
</evidence>
<keyword evidence="2" id="KW-0813">Transport</keyword>
<dbReference type="Gene3D" id="3.40.50.720">
    <property type="entry name" value="NAD(P)-binding Rossmann-like Domain"/>
    <property type="match status" value="2"/>
</dbReference>
<dbReference type="InterPro" id="IPR036291">
    <property type="entry name" value="NAD(P)-bd_dom_sf"/>
</dbReference>
<dbReference type="InterPro" id="IPR006036">
    <property type="entry name" value="K_uptake_TrkA"/>
</dbReference>
<dbReference type="Proteomes" id="UP000002221">
    <property type="component" value="Chromosome"/>
</dbReference>
<dbReference type="GO" id="GO:0015079">
    <property type="term" value="F:potassium ion transmembrane transporter activity"/>
    <property type="evidence" value="ECO:0007669"/>
    <property type="project" value="InterPro"/>
</dbReference>
<keyword evidence="4" id="KW-0630">Potassium</keyword>
<dbReference type="InterPro" id="IPR003148">
    <property type="entry name" value="RCK_N"/>
</dbReference>
<dbReference type="Pfam" id="PF02080">
    <property type="entry name" value="TrkA_C"/>
    <property type="match status" value="2"/>
</dbReference>
<dbReference type="OrthoDB" id="9775180at2"/>
<dbReference type="RefSeq" id="WP_012843244.1">
    <property type="nucleotide sequence ID" value="NC_013501.1"/>
</dbReference>
<evidence type="ECO:0000256" key="1">
    <source>
        <dbReference type="ARBA" id="ARBA00017378"/>
    </source>
</evidence>
<reference evidence="9 10" key="1">
    <citation type="journal article" date="2009" name="Stand. Genomic Sci.">
        <title>Complete genome sequence of Rhodothermus marinus type strain (R-10).</title>
        <authorList>
            <person name="Nolan M."/>
            <person name="Tindall B.J."/>
            <person name="Pomrenke H."/>
            <person name="Lapidus A."/>
            <person name="Copeland A."/>
            <person name="Glavina Del Rio T."/>
            <person name="Lucas S."/>
            <person name="Chen F."/>
            <person name="Tice H."/>
            <person name="Cheng J.F."/>
            <person name="Saunders E."/>
            <person name="Han C."/>
            <person name="Bruce D."/>
            <person name="Goodwin L."/>
            <person name="Chain P."/>
            <person name="Pitluck S."/>
            <person name="Ovchinikova G."/>
            <person name="Pati A."/>
            <person name="Ivanova N."/>
            <person name="Mavromatis K."/>
            <person name="Chen A."/>
            <person name="Palaniappan K."/>
            <person name="Land M."/>
            <person name="Hauser L."/>
            <person name="Chang Y.J."/>
            <person name="Jeffries C.D."/>
            <person name="Brettin T."/>
            <person name="Goker M."/>
            <person name="Bristow J."/>
            <person name="Eisen J.A."/>
            <person name="Markowitz V."/>
            <person name="Hugenholtz P."/>
            <person name="Kyrpides N.C."/>
            <person name="Klenk H.P."/>
            <person name="Detter J.C."/>
        </authorList>
    </citation>
    <scope>NUCLEOTIDE SEQUENCE [LARGE SCALE GENOMIC DNA]</scope>
    <source>
        <strain evidence="10">ATCC 43812 / DSM 4252 / R-10</strain>
    </source>
</reference>